<keyword evidence="5" id="KW-1003">Cell membrane</keyword>
<comment type="similarity">
    <text evidence="13">Belongs to the NiCoT transporter (TC 2.A.52) family.</text>
</comment>
<dbReference type="GO" id="GO:0005886">
    <property type="term" value="C:plasma membrane"/>
    <property type="evidence" value="ECO:0007669"/>
    <property type="project" value="UniProtKB-SubCell"/>
</dbReference>
<keyword evidence="3" id="KW-0171">Cobalt transport</keyword>
<dbReference type="GO" id="GO:0046583">
    <property type="term" value="F:monoatomic cation efflux transmembrane transporter activity"/>
    <property type="evidence" value="ECO:0007669"/>
    <property type="project" value="TreeGrafter"/>
</dbReference>
<dbReference type="Proteomes" id="UP000249577">
    <property type="component" value="Unassembled WGS sequence"/>
</dbReference>
<keyword evidence="11 13" id="KW-0472">Membrane</keyword>
<feature type="transmembrane region" description="Helical" evidence="13">
    <location>
        <begin position="106"/>
        <end position="127"/>
    </location>
</feature>
<evidence type="ECO:0000256" key="8">
    <source>
        <dbReference type="ARBA" id="ARBA00022989"/>
    </source>
</evidence>
<keyword evidence="7 13" id="KW-0812">Transmembrane</keyword>
<evidence type="ECO:0000256" key="5">
    <source>
        <dbReference type="ARBA" id="ARBA00022475"/>
    </source>
</evidence>
<dbReference type="AlphaFoldDB" id="A0A2W5M3G9"/>
<feature type="transmembrane region" description="Helical" evidence="13">
    <location>
        <begin position="167"/>
        <end position="191"/>
    </location>
</feature>
<proteinExistence type="inferred from homology"/>
<dbReference type="PANTHER" id="PTHR40659">
    <property type="entry name" value="NICKEL/COBALT EFFLUX SYSTEM RCNA"/>
    <property type="match status" value="1"/>
</dbReference>
<keyword evidence="6" id="KW-0533">Nickel</keyword>
<keyword evidence="4 13" id="KW-0813">Transport</keyword>
<keyword evidence="10" id="KW-0921">Nickel transport</keyword>
<evidence type="ECO:0000256" key="1">
    <source>
        <dbReference type="ARBA" id="ARBA00002510"/>
    </source>
</evidence>
<gene>
    <name evidence="14" type="ORF">DI565_12925</name>
</gene>
<organism evidence="14 15">
    <name type="scientific">Ancylobacter novellus</name>
    <name type="common">Thiobacillus novellus</name>
    <dbReference type="NCBI Taxonomy" id="921"/>
    <lineage>
        <taxon>Bacteria</taxon>
        <taxon>Pseudomonadati</taxon>
        <taxon>Pseudomonadota</taxon>
        <taxon>Alphaproteobacteria</taxon>
        <taxon>Hyphomicrobiales</taxon>
        <taxon>Xanthobacteraceae</taxon>
        <taxon>Ancylobacter</taxon>
    </lineage>
</organism>
<evidence type="ECO:0000256" key="9">
    <source>
        <dbReference type="ARBA" id="ARBA00023065"/>
    </source>
</evidence>
<dbReference type="GO" id="GO:0010045">
    <property type="term" value="P:response to nickel cation"/>
    <property type="evidence" value="ECO:0007669"/>
    <property type="project" value="TreeGrafter"/>
</dbReference>
<keyword evidence="12" id="KW-0170">Cobalt</keyword>
<feature type="transmembrane region" description="Helical" evidence="13">
    <location>
        <begin position="212"/>
        <end position="233"/>
    </location>
</feature>
<name>A0A2W5M3G9_ANCNO</name>
<evidence type="ECO:0000256" key="10">
    <source>
        <dbReference type="ARBA" id="ARBA00023112"/>
    </source>
</evidence>
<feature type="transmembrane region" description="Helical" evidence="13">
    <location>
        <begin position="68"/>
        <end position="94"/>
    </location>
</feature>
<evidence type="ECO:0000313" key="15">
    <source>
        <dbReference type="Proteomes" id="UP000249577"/>
    </source>
</evidence>
<evidence type="ECO:0000256" key="6">
    <source>
        <dbReference type="ARBA" id="ARBA00022596"/>
    </source>
</evidence>
<dbReference type="InterPro" id="IPR011541">
    <property type="entry name" value="Ni/Co_transpt_high_affinity"/>
</dbReference>
<dbReference type="GO" id="GO:0032025">
    <property type="term" value="P:response to cobalt ion"/>
    <property type="evidence" value="ECO:0007669"/>
    <property type="project" value="TreeGrafter"/>
</dbReference>
<sequence length="242" mass="24737">MGSIVELQRWLYGEAVAALNGIAASGLTGAPTLVAAAFGFGFLHAFLPGHGKAVMTARYAGEGGALGAIASTTLLILVHVGSAIVIAVGGFAVINRTIGGAGRAPALELASSLLVIGVGLWLLWRALRPHEHTQDRRGLALAVAAGLVPCPLTFFIMSYAIPRGMIWPGLMLAACFALGMIVTVAAFPLVAVMLRTKLTGWMARTEAVRARVSVTVAVLAAAAIILIGAGPIAERLAPLVSG</sequence>
<comment type="function">
    <text evidence="1">Efflux system for nickel and cobalt.</text>
</comment>
<comment type="caution">
    <text evidence="14">The sequence shown here is derived from an EMBL/GenBank/DDBJ whole genome shotgun (WGS) entry which is preliminary data.</text>
</comment>
<feature type="transmembrane region" description="Helical" evidence="13">
    <location>
        <begin position="139"/>
        <end position="161"/>
    </location>
</feature>
<evidence type="ECO:0000256" key="12">
    <source>
        <dbReference type="ARBA" id="ARBA00023285"/>
    </source>
</evidence>
<dbReference type="GO" id="GO:0015099">
    <property type="term" value="F:nickel cation transmembrane transporter activity"/>
    <property type="evidence" value="ECO:0007669"/>
    <property type="project" value="UniProtKB-UniRule"/>
</dbReference>
<evidence type="ECO:0000256" key="3">
    <source>
        <dbReference type="ARBA" id="ARBA00022426"/>
    </source>
</evidence>
<protein>
    <recommendedName>
        <fullName evidence="13">Nickel/cobalt efflux system</fullName>
    </recommendedName>
</protein>
<evidence type="ECO:0000256" key="4">
    <source>
        <dbReference type="ARBA" id="ARBA00022448"/>
    </source>
</evidence>
<dbReference type="PANTHER" id="PTHR40659:SF1">
    <property type="entry name" value="NICKEL_COBALT EFFLUX SYSTEM RCNA"/>
    <property type="match status" value="1"/>
</dbReference>
<dbReference type="Pfam" id="PF03824">
    <property type="entry name" value="NicO"/>
    <property type="match status" value="1"/>
</dbReference>
<evidence type="ECO:0000313" key="14">
    <source>
        <dbReference type="EMBL" id="PZQ14317.1"/>
    </source>
</evidence>
<accession>A0A2W5M3G9</accession>
<keyword evidence="9" id="KW-0406">Ion transport</keyword>
<keyword evidence="8 13" id="KW-1133">Transmembrane helix</keyword>
<reference evidence="14 15" key="1">
    <citation type="submission" date="2017-08" db="EMBL/GenBank/DDBJ databases">
        <title>Infants hospitalized years apart are colonized by the same room-sourced microbial strains.</title>
        <authorList>
            <person name="Brooks B."/>
            <person name="Olm M.R."/>
            <person name="Firek B.A."/>
            <person name="Baker R."/>
            <person name="Thomas B.C."/>
            <person name="Morowitz M.J."/>
            <person name="Banfield J.F."/>
        </authorList>
    </citation>
    <scope>NUCLEOTIDE SEQUENCE [LARGE SCALE GENOMIC DNA]</scope>
    <source>
        <strain evidence="14">S2_005_003_R2_43</strain>
    </source>
</reference>
<feature type="transmembrane region" description="Helical" evidence="13">
    <location>
        <begin position="22"/>
        <end position="47"/>
    </location>
</feature>
<evidence type="ECO:0000256" key="11">
    <source>
        <dbReference type="ARBA" id="ARBA00023136"/>
    </source>
</evidence>
<dbReference type="EMBL" id="QFPN01000006">
    <property type="protein sequence ID" value="PZQ14317.1"/>
    <property type="molecule type" value="Genomic_DNA"/>
</dbReference>
<evidence type="ECO:0000256" key="2">
    <source>
        <dbReference type="ARBA" id="ARBA00004651"/>
    </source>
</evidence>
<evidence type="ECO:0000256" key="13">
    <source>
        <dbReference type="RuleBase" id="RU362101"/>
    </source>
</evidence>
<evidence type="ECO:0000256" key="7">
    <source>
        <dbReference type="ARBA" id="ARBA00022692"/>
    </source>
</evidence>
<comment type="subcellular location">
    <subcellularLocation>
        <location evidence="2 13">Cell membrane</location>
        <topology evidence="2 13">Multi-pass membrane protein</topology>
    </subcellularLocation>
</comment>
<dbReference type="InterPro" id="IPR051224">
    <property type="entry name" value="NiCoT_RcnA"/>
</dbReference>
<dbReference type="GO" id="GO:0006824">
    <property type="term" value="P:cobalt ion transport"/>
    <property type="evidence" value="ECO:0007669"/>
    <property type="project" value="UniProtKB-KW"/>
</dbReference>